<proteinExistence type="predicted"/>
<dbReference type="eggNOG" id="ENOG5032ZM9">
    <property type="taxonomic scope" value="Bacteria"/>
</dbReference>
<dbReference type="EMBL" id="AFGF01000209">
    <property type="protein sequence ID" value="EGO62499.1"/>
    <property type="molecule type" value="Genomic_DNA"/>
</dbReference>
<accession>F7NN82</accession>
<dbReference type="InterPro" id="IPR029074">
    <property type="entry name" value="Imm49"/>
</dbReference>
<dbReference type="RefSeq" id="WP_004098412.1">
    <property type="nucleotide sequence ID" value="NZ_AFGF01000209.1"/>
</dbReference>
<reference evidence="1 2" key="1">
    <citation type="journal article" date="2011" name="EMBO J.">
        <title>Structural diversity of bacterial flagellar motors.</title>
        <authorList>
            <person name="Chen S."/>
            <person name="Beeby M."/>
            <person name="Murphy G.E."/>
            <person name="Leadbetter J.R."/>
            <person name="Hendrixson D.R."/>
            <person name="Briegel A."/>
            <person name="Li Z."/>
            <person name="Shi J."/>
            <person name="Tocheva E.I."/>
            <person name="Muller A."/>
            <person name="Dobro M.J."/>
            <person name="Jensen G.J."/>
        </authorList>
    </citation>
    <scope>NUCLEOTIDE SEQUENCE [LARGE SCALE GENOMIC DNA]</scope>
    <source>
        <strain evidence="1 2">DSM 6540</strain>
    </source>
</reference>
<comment type="caution">
    <text evidence="1">The sequence shown here is derived from an EMBL/GenBank/DDBJ whole genome shotgun (WGS) entry which is preliminary data.</text>
</comment>
<evidence type="ECO:0000313" key="1">
    <source>
        <dbReference type="EMBL" id="EGO62499.1"/>
    </source>
</evidence>
<keyword evidence="2" id="KW-1185">Reference proteome</keyword>
<sequence>MSRNSYLSAFPEIFQERKESVDTTVNKLKTGNVKNNFIDRHYSSLAYGYSTIGMGEWLLHSDAITAKKNFYLSAKLQEILFQKYDDKKIAVSPSFVVMSSYPRVLLALISDSYQLTDSLARLIGNRPKEERETGHPFADNVGYAIKHLLLNEDAKAKTHIDALLSMENDEELKLQIGYGKVLKGILDADENAVNEGLKVMTDCHKKDDEYKDSPEEFFSIPVLGLAKLAMRRGIKISIDDPIAPKEMLEHHEIEYPAIDFVAN</sequence>
<evidence type="ECO:0000313" key="2">
    <source>
        <dbReference type="Proteomes" id="UP000003240"/>
    </source>
</evidence>
<dbReference type="Pfam" id="PF15575">
    <property type="entry name" value="Imm49"/>
    <property type="match status" value="1"/>
</dbReference>
<dbReference type="Proteomes" id="UP000003240">
    <property type="component" value="Unassembled WGS sequence"/>
</dbReference>
<protein>
    <submittedName>
        <fullName evidence="1">Uncharacterized protein</fullName>
    </submittedName>
</protein>
<dbReference type="AlphaFoldDB" id="F7NN82"/>
<organism evidence="1 2">
    <name type="scientific">Acetonema longum DSM 6540</name>
    <dbReference type="NCBI Taxonomy" id="1009370"/>
    <lineage>
        <taxon>Bacteria</taxon>
        <taxon>Bacillati</taxon>
        <taxon>Bacillota</taxon>
        <taxon>Negativicutes</taxon>
        <taxon>Acetonemataceae</taxon>
        <taxon>Acetonema</taxon>
    </lineage>
</organism>
<name>F7NN82_9FIRM</name>
<gene>
    <name evidence="1" type="ORF">ALO_17835</name>
</gene>